<dbReference type="RefSeq" id="WP_192590548.1">
    <property type="nucleotide sequence ID" value="NZ_JADBEE010000001.1"/>
</dbReference>
<organism evidence="2 3">
    <name type="scientific">Nesterenkonia halotolerans</name>
    <dbReference type="NCBI Taxonomy" id="225325"/>
    <lineage>
        <taxon>Bacteria</taxon>
        <taxon>Bacillati</taxon>
        <taxon>Actinomycetota</taxon>
        <taxon>Actinomycetes</taxon>
        <taxon>Micrococcales</taxon>
        <taxon>Micrococcaceae</taxon>
        <taxon>Nesterenkonia</taxon>
    </lineage>
</organism>
<accession>A0ABR9J3W1</accession>
<keyword evidence="1" id="KW-0472">Membrane</keyword>
<sequence length="69" mass="7169">MGVKHLRLFLIFFAGLVLSTSVLMLLIPVLFASPSSPLGWTAGVLGALAVVCGICAIRLRPPRPGPAQG</sequence>
<feature type="transmembrane region" description="Helical" evidence="1">
    <location>
        <begin position="38"/>
        <end position="59"/>
    </location>
</feature>
<evidence type="ECO:0000313" key="3">
    <source>
        <dbReference type="Proteomes" id="UP000636579"/>
    </source>
</evidence>
<evidence type="ECO:0000313" key="2">
    <source>
        <dbReference type="EMBL" id="MBE1513690.1"/>
    </source>
</evidence>
<dbReference type="Proteomes" id="UP000636579">
    <property type="component" value="Unassembled WGS sequence"/>
</dbReference>
<feature type="transmembrane region" description="Helical" evidence="1">
    <location>
        <begin position="7"/>
        <end position="32"/>
    </location>
</feature>
<comment type="caution">
    <text evidence="2">The sequence shown here is derived from an EMBL/GenBank/DDBJ whole genome shotgun (WGS) entry which is preliminary data.</text>
</comment>
<protein>
    <submittedName>
        <fullName evidence="2">Uncharacterized protein</fullName>
    </submittedName>
</protein>
<gene>
    <name evidence="2" type="ORF">H4W26_000445</name>
</gene>
<keyword evidence="1" id="KW-1133">Transmembrane helix</keyword>
<dbReference type="EMBL" id="JADBEE010000001">
    <property type="protein sequence ID" value="MBE1513690.1"/>
    <property type="molecule type" value="Genomic_DNA"/>
</dbReference>
<reference evidence="2 3" key="1">
    <citation type="submission" date="2020-10" db="EMBL/GenBank/DDBJ databases">
        <title>Sequencing the genomes of 1000 actinobacteria strains.</title>
        <authorList>
            <person name="Klenk H.-P."/>
        </authorList>
    </citation>
    <scope>NUCLEOTIDE SEQUENCE [LARGE SCALE GENOMIC DNA]</scope>
    <source>
        <strain evidence="2 3">DSM 15474</strain>
    </source>
</reference>
<keyword evidence="1" id="KW-0812">Transmembrane</keyword>
<evidence type="ECO:0000256" key="1">
    <source>
        <dbReference type="SAM" id="Phobius"/>
    </source>
</evidence>
<name>A0ABR9J3W1_9MICC</name>
<keyword evidence="3" id="KW-1185">Reference proteome</keyword>
<proteinExistence type="predicted"/>